<gene>
    <name evidence="1" type="ORF">MILUP08_42756</name>
</gene>
<evidence type="ECO:0000313" key="2">
    <source>
        <dbReference type="Proteomes" id="UP000003448"/>
    </source>
</evidence>
<comment type="caution">
    <text evidence="1">The sequence shown here is derived from an EMBL/GenBank/DDBJ whole genome shotgun (WGS) entry which is preliminary data.</text>
</comment>
<protein>
    <submittedName>
        <fullName evidence="1">Uncharacterized protein</fullName>
    </submittedName>
</protein>
<organism evidence="1 2">
    <name type="scientific">Micromonospora lupini str. Lupac 08</name>
    <dbReference type="NCBI Taxonomy" id="1150864"/>
    <lineage>
        <taxon>Bacteria</taxon>
        <taxon>Bacillati</taxon>
        <taxon>Actinomycetota</taxon>
        <taxon>Actinomycetes</taxon>
        <taxon>Micromonosporales</taxon>
        <taxon>Micromonosporaceae</taxon>
        <taxon>Micromonospora</taxon>
    </lineage>
</organism>
<keyword evidence="2" id="KW-1185">Reference proteome</keyword>
<evidence type="ECO:0000313" key="1">
    <source>
        <dbReference type="EMBL" id="CCH17825.1"/>
    </source>
</evidence>
<dbReference type="AlphaFoldDB" id="I0L1X8"/>
<proteinExistence type="predicted"/>
<dbReference type="Proteomes" id="UP000003448">
    <property type="component" value="Unassembled WGS sequence"/>
</dbReference>
<name>I0L1X8_9ACTN</name>
<dbReference type="RefSeq" id="WP_007458757.1">
    <property type="nucleotide sequence ID" value="NZ_HF570108.1"/>
</dbReference>
<sequence>MSLLETMMPQVAALIGVVVGTVGTILATTVAEGLGGGAVKWCDGTSGGWTPTPISRVP</sequence>
<dbReference type="EMBL" id="CAIE01000022">
    <property type="protein sequence ID" value="CCH17825.1"/>
    <property type="molecule type" value="Genomic_DNA"/>
</dbReference>
<reference evidence="2" key="1">
    <citation type="journal article" date="2012" name="J. Bacteriol.">
        <title>Genome Sequence of Micromonospora lupini Lupac 08, Isolated from Root Nodules of Lupinus angustifolius.</title>
        <authorList>
            <person name="Alonso-Vega P."/>
            <person name="Normand P."/>
            <person name="Bacigalupe R."/>
            <person name="Pujic P."/>
            <person name="Lajus A."/>
            <person name="Vallenet D."/>
            <person name="Carro L."/>
            <person name="Coll P."/>
            <person name="Trujillo M.E."/>
        </authorList>
    </citation>
    <scope>NUCLEOTIDE SEQUENCE [LARGE SCALE GENOMIC DNA]</scope>
    <source>
        <strain evidence="2">Lupac 08</strain>
    </source>
</reference>
<dbReference type="STRING" id="1150864.MILUP08_42756"/>
<accession>I0L1X8</accession>